<reference evidence="1 2" key="1">
    <citation type="submission" date="2020-01" db="EMBL/GenBank/DDBJ databases">
        <title>Insect and environment-associated Actinomycetes.</title>
        <authorList>
            <person name="Currrie C."/>
            <person name="Chevrette M."/>
            <person name="Carlson C."/>
            <person name="Stubbendieck R."/>
            <person name="Wendt-Pienkowski E."/>
        </authorList>
    </citation>
    <scope>NUCLEOTIDE SEQUENCE [LARGE SCALE GENOMIC DNA]</scope>
    <source>
        <strain evidence="1 2">SID7754</strain>
    </source>
</reference>
<dbReference type="EMBL" id="JAAGMR010000145">
    <property type="protein sequence ID" value="NEB92398.1"/>
    <property type="molecule type" value="Genomic_DNA"/>
</dbReference>
<name>A0A7K3QR77_9ACTN</name>
<proteinExistence type="predicted"/>
<dbReference type="Proteomes" id="UP000470520">
    <property type="component" value="Unassembled WGS sequence"/>
</dbReference>
<organism evidence="1 2">
    <name type="scientific">Streptomyces bauhiniae</name>
    <dbReference type="NCBI Taxonomy" id="2340725"/>
    <lineage>
        <taxon>Bacteria</taxon>
        <taxon>Bacillati</taxon>
        <taxon>Actinomycetota</taxon>
        <taxon>Actinomycetes</taxon>
        <taxon>Kitasatosporales</taxon>
        <taxon>Streptomycetaceae</taxon>
        <taxon>Streptomyces</taxon>
    </lineage>
</organism>
<protein>
    <submittedName>
        <fullName evidence="1">Uncharacterized protein</fullName>
    </submittedName>
</protein>
<accession>A0A7K3QR77</accession>
<dbReference type="RefSeq" id="WP_164188198.1">
    <property type="nucleotide sequence ID" value="NZ_JAAGMR010000145.1"/>
</dbReference>
<evidence type="ECO:0000313" key="1">
    <source>
        <dbReference type="EMBL" id="NEB92398.1"/>
    </source>
</evidence>
<gene>
    <name evidence="1" type="ORF">G3I21_11820</name>
</gene>
<comment type="caution">
    <text evidence="1">The sequence shown here is derived from an EMBL/GenBank/DDBJ whole genome shotgun (WGS) entry which is preliminary data.</text>
</comment>
<evidence type="ECO:0000313" key="2">
    <source>
        <dbReference type="Proteomes" id="UP000470520"/>
    </source>
</evidence>
<sequence>MTREAVLALPQPLRWAAQLVWPTGTHRPHAAIVGQQFVHCPDCGVDTAASIHGTLIRCAEGHIVQVIA</sequence>
<dbReference type="AlphaFoldDB" id="A0A7K3QR77"/>